<protein>
    <recommendedName>
        <fullName evidence="10">Dihydrolipoyllysine-residue succinyltransferase</fullName>
        <ecNumber evidence="10">2.3.1.61</ecNumber>
    </recommendedName>
</protein>
<dbReference type="NCBIfam" id="TIGR01347">
    <property type="entry name" value="sucB"/>
    <property type="match status" value="1"/>
</dbReference>
<dbReference type="Gene3D" id="2.40.50.100">
    <property type="match status" value="1"/>
</dbReference>
<keyword evidence="8 13" id="KW-0012">Acyltransferase</keyword>
<keyword evidence="5" id="KW-0816">Tricarboxylic acid cycle</keyword>
<dbReference type="InterPro" id="IPR001078">
    <property type="entry name" value="2-oxoacid_DH_actylTfrase"/>
</dbReference>
<keyword evidence="6 13" id="KW-0808">Transferase</keyword>
<proteinExistence type="inferred from homology"/>
<dbReference type="InterPro" id="IPR011053">
    <property type="entry name" value="Single_hybrid_motif"/>
</dbReference>
<organism evidence="13 14">
    <name type="scientific">Simkania negevensis</name>
    <dbReference type="NCBI Taxonomy" id="83561"/>
    <lineage>
        <taxon>Bacteria</taxon>
        <taxon>Pseudomonadati</taxon>
        <taxon>Chlamydiota</taxon>
        <taxon>Chlamydiia</taxon>
        <taxon>Parachlamydiales</taxon>
        <taxon>Simkaniaceae</taxon>
        <taxon>Simkania</taxon>
    </lineage>
</organism>
<dbReference type="EC" id="2.3.1.61" evidence="10"/>
<dbReference type="SUPFAM" id="SSF51230">
    <property type="entry name" value="Single hybrid motif"/>
    <property type="match status" value="1"/>
</dbReference>
<feature type="region of interest" description="Disordered" evidence="11">
    <location>
        <begin position="145"/>
        <end position="165"/>
    </location>
</feature>
<dbReference type="PANTHER" id="PTHR43416">
    <property type="entry name" value="DIHYDROLIPOYLLYSINE-RESIDUE SUCCINYLTRANSFERASE COMPONENT OF 2-OXOGLUTARATE DEHYDROGENASE COMPLEX, MITOCHONDRIAL-RELATED"/>
    <property type="match status" value="1"/>
</dbReference>
<dbReference type="InterPro" id="IPR050537">
    <property type="entry name" value="2-oxoacid_dehydrogenase"/>
</dbReference>
<comment type="pathway">
    <text evidence="3">Amino-acid degradation; L-lysine degradation via saccharopine pathway; glutaryl-CoA from L-lysine: step 6/6.</text>
</comment>
<evidence type="ECO:0000256" key="9">
    <source>
        <dbReference type="ARBA" id="ARBA00052761"/>
    </source>
</evidence>
<dbReference type="InterPro" id="IPR003016">
    <property type="entry name" value="2-oxoA_DH_lipoyl-BS"/>
</dbReference>
<accession>A0ABS3AQ93</accession>
<dbReference type="Pfam" id="PF00364">
    <property type="entry name" value="Biotin_lipoyl"/>
    <property type="match status" value="1"/>
</dbReference>
<comment type="caution">
    <text evidence="13">The sequence shown here is derived from an EMBL/GenBank/DDBJ whole genome shotgun (WGS) entry which is preliminary data.</text>
</comment>
<keyword evidence="14" id="KW-1185">Reference proteome</keyword>
<feature type="domain" description="Lipoyl-binding" evidence="12">
    <location>
        <begin position="4"/>
        <end position="78"/>
    </location>
</feature>
<dbReference type="EMBL" id="JAFITR010000035">
    <property type="protein sequence ID" value="MBN4066881.1"/>
    <property type="molecule type" value="Genomic_DNA"/>
</dbReference>
<comment type="cofactor">
    <cofactor evidence="1">
        <name>(R)-lipoate</name>
        <dbReference type="ChEBI" id="CHEBI:83088"/>
    </cofactor>
</comment>
<sequence length="391" mass="42186">MGKEVEIRIPRMGESVSEATVSQVMKPSGSFVKEDEEIIELETDKVNQVLFAPAAGRLTLTVAVDDTIAVDTVIGAVDTSVAPPAEEKEAAPGQQKAKKAEAAKPAPPPPPKKEDPPSPPTPSTGGARVTPEAFLEELGKKQEEKALPVQRAALPAASGQKETRTRMTKLRRIVAERLLHAQHTTAMLTTFNECDLSQVIALRSRYKEIFEKKHGVRLGFMSFFIKACVEALQAVPAVNSYIDGEEVVERHYYDVGIAVGTPKGLMVPVVCGCDALSFAGLEGAIASFAKNAREGTISVDDLRGGCFTITNGGIYGSMLSTPILNPPQSGILGMHNIQKRAVVVNDEIVIRPMMYLALSYDHRVVDGQGAIAFLIKVKECIENPVRFILQV</sequence>
<dbReference type="SUPFAM" id="SSF52777">
    <property type="entry name" value="CoA-dependent acyltransferases"/>
    <property type="match status" value="1"/>
</dbReference>
<dbReference type="Pfam" id="PF00198">
    <property type="entry name" value="2-oxoacid_dh"/>
    <property type="match status" value="1"/>
</dbReference>
<dbReference type="CDD" id="cd06849">
    <property type="entry name" value="lipoyl_domain"/>
    <property type="match status" value="1"/>
</dbReference>
<evidence type="ECO:0000256" key="5">
    <source>
        <dbReference type="ARBA" id="ARBA00022532"/>
    </source>
</evidence>
<dbReference type="PROSITE" id="PS00189">
    <property type="entry name" value="LIPOYL"/>
    <property type="match status" value="1"/>
</dbReference>
<comment type="function">
    <text evidence="2">E2 component of the 2-oxoglutarate dehydrogenase (OGDH) complex which catalyzes the second step in the conversion of 2-oxoglutarate to succinyl-CoA and CO(2).</text>
</comment>
<dbReference type="NCBIfam" id="NF004309">
    <property type="entry name" value="PRK05704.1"/>
    <property type="match status" value="1"/>
</dbReference>
<evidence type="ECO:0000313" key="14">
    <source>
        <dbReference type="Proteomes" id="UP000722121"/>
    </source>
</evidence>
<keyword evidence="7" id="KW-0450">Lipoyl</keyword>
<evidence type="ECO:0000256" key="1">
    <source>
        <dbReference type="ARBA" id="ARBA00001938"/>
    </source>
</evidence>
<gene>
    <name evidence="13" type="primary">odhB</name>
    <name evidence="13" type="ORF">JYU14_02235</name>
</gene>
<comment type="catalytic activity">
    <reaction evidence="9">
        <text>N(6)-[(R)-dihydrolipoyl]-L-lysyl-[protein] + succinyl-CoA = N(6)-[(R)-S(8)-succinyldihydrolipoyl]-L-lysyl-[protein] + CoA</text>
        <dbReference type="Rhea" id="RHEA:15213"/>
        <dbReference type="Rhea" id="RHEA-COMP:10475"/>
        <dbReference type="Rhea" id="RHEA-COMP:20092"/>
        <dbReference type="ChEBI" id="CHEBI:57287"/>
        <dbReference type="ChEBI" id="CHEBI:57292"/>
        <dbReference type="ChEBI" id="CHEBI:83100"/>
        <dbReference type="ChEBI" id="CHEBI:83120"/>
        <dbReference type="EC" id="2.3.1.61"/>
    </reaction>
</comment>
<evidence type="ECO:0000256" key="4">
    <source>
        <dbReference type="ARBA" id="ARBA00007317"/>
    </source>
</evidence>
<dbReference type="InterPro" id="IPR006255">
    <property type="entry name" value="SucB"/>
</dbReference>
<name>A0ABS3AQ93_9BACT</name>
<evidence type="ECO:0000256" key="11">
    <source>
        <dbReference type="SAM" id="MobiDB-lite"/>
    </source>
</evidence>
<dbReference type="PROSITE" id="PS50968">
    <property type="entry name" value="BIOTINYL_LIPOYL"/>
    <property type="match status" value="1"/>
</dbReference>
<comment type="similarity">
    <text evidence="4">Belongs to the 2-oxoacid dehydrogenase family.</text>
</comment>
<evidence type="ECO:0000256" key="10">
    <source>
        <dbReference type="NCBIfam" id="TIGR01347"/>
    </source>
</evidence>
<reference evidence="13 14" key="1">
    <citation type="submission" date="2021-02" db="EMBL/GenBank/DDBJ databases">
        <title>Activity-based single-cell genomes from oceanic crustal fluid captures similar information to metagenomic and metatranscriptomic surveys with orders of magnitude less sampling.</title>
        <authorList>
            <person name="D'Angelo T.S."/>
            <person name="Orcutt B.N."/>
        </authorList>
    </citation>
    <scope>NUCLEOTIDE SEQUENCE [LARGE SCALE GENOMIC DNA]</scope>
    <source>
        <strain evidence="13">AH-315-G07</strain>
    </source>
</reference>
<evidence type="ECO:0000313" key="13">
    <source>
        <dbReference type="EMBL" id="MBN4066881.1"/>
    </source>
</evidence>
<feature type="region of interest" description="Disordered" evidence="11">
    <location>
        <begin position="84"/>
        <end position="128"/>
    </location>
</feature>
<evidence type="ECO:0000256" key="7">
    <source>
        <dbReference type="ARBA" id="ARBA00022823"/>
    </source>
</evidence>
<evidence type="ECO:0000256" key="6">
    <source>
        <dbReference type="ARBA" id="ARBA00022679"/>
    </source>
</evidence>
<evidence type="ECO:0000256" key="3">
    <source>
        <dbReference type="ARBA" id="ARBA00005145"/>
    </source>
</evidence>
<dbReference type="Gene3D" id="3.30.559.10">
    <property type="entry name" value="Chloramphenicol acetyltransferase-like domain"/>
    <property type="match status" value="1"/>
</dbReference>
<evidence type="ECO:0000256" key="8">
    <source>
        <dbReference type="ARBA" id="ARBA00023315"/>
    </source>
</evidence>
<dbReference type="InterPro" id="IPR000089">
    <property type="entry name" value="Biotin_lipoyl"/>
</dbReference>
<dbReference type="InterPro" id="IPR023213">
    <property type="entry name" value="CAT-like_dom_sf"/>
</dbReference>
<dbReference type="PANTHER" id="PTHR43416:SF5">
    <property type="entry name" value="DIHYDROLIPOYLLYSINE-RESIDUE SUCCINYLTRANSFERASE COMPONENT OF 2-OXOGLUTARATE DEHYDROGENASE COMPLEX, MITOCHONDRIAL"/>
    <property type="match status" value="1"/>
</dbReference>
<dbReference type="Proteomes" id="UP000722121">
    <property type="component" value="Unassembled WGS sequence"/>
</dbReference>
<dbReference type="GO" id="GO:0004149">
    <property type="term" value="F:dihydrolipoyllysine-residue succinyltransferase activity"/>
    <property type="evidence" value="ECO:0007669"/>
    <property type="project" value="UniProtKB-EC"/>
</dbReference>
<evidence type="ECO:0000259" key="12">
    <source>
        <dbReference type="PROSITE" id="PS50968"/>
    </source>
</evidence>
<evidence type="ECO:0000256" key="2">
    <source>
        <dbReference type="ARBA" id="ARBA00004052"/>
    </source>
</evidence>